<evidence type="ECO:0000313" key="2">
    <source>
        <dbReference type="EMBL" id="ROS05389.1"/>
    </source>
</evidence>
<name>A0A3N2E167_9GAMM</name>
<feature type="domain" description="SGNH hydrolase-type esterase" evidence="1">
    <location>
        <begin position="30"/>
        <end position="192"/>
    </location>
</feature>
<comment type="caution">
    <text evidence="2">The sequence shown here is derived from an EMBL/GenBank/DDBJ whole genome shotgun (WGS) entry which is preliminary data.</text>
</comment>
<dbReference type="SUPFAM" id="SSF52266">
    <property type="entry name" value="SGNH hydrolase"/>
    <property type="match status" value="1"/>
</dbReference>
<accession>A0A3N2E167</accession>
<dbReference type="InterPro" id="IPR051532">
    <property type="entry name" value="Ester_Hydrolysis_Enzymes"/>
</dbReference>
<dbReference type="PANTHER" id="PTHR30383:SF24">
    <property type="entry name" value="THIOESTERASE 1_PROTEASE 1_LYSOPHOSPHOLIPASE L1"/>
    <property type="match status" value="1"/>
</dbReference>
<reference evidence="2 3" key="1">
    <citation type="submission" date="2018-11" db="EMBL/GenBank/DDBJ databases">
        <title>Genomic Encyclopedia of Type Strains, Phase IV (KMG-IV): sequencing the most valuable type-strain genomes for metagenomic binning, comparative biology and taxonomic classification.</title>
        <authorList>
            <person name="Goeker M."/>
        </authorList>
    </citation>
    <scope>NUCLEOTIDE SEQUENCE [LARGE SCALE GENOMIC DNA]</scope>
    <source>
        <strain evidence="2 3">DSM 100316</strain>
    </source>
</reference>
<dbReference type="PANTHER" id="PTHR30383">
    <property type="entry name" value="THIOESTERASE 1/PROTEASE 1/LYSOPHOSPHOLIPASE L1"/>
    <property type="match status" value="1"/>
</dbReference>
<dbReference type="RefSeq" id="WP_123711299.1">
    <property type="nucleotide sequence ID" value="NZ_RKHR01000003.1"/>
</dbReference>
<gene>
    <name evidence="2" type="ORF">EDC56_0919</name>
</gene>
<proteinExistence type="predicted"/>
<dbReference type="Gene3D" id="3.40.50.1110">
    <property type="entry name" value="SGNH hydrolase"/>
    <property type="match status" value="1"/>
</dbReference>
<dbReference type="Pfam" id="PF13472">
    <property type="entry name" value="Lipase_GDSL_2"/>
    <property type="match status" value="1"/>
</dbReference>
<keyword evidence="3" id="KW-1185">Reference proteome</keyword>
<dbReference type="GO" id="GO:0004622">
    <property type="term" value="F:phosphatidylcholine lysophospholipase activity"/>
    <property type="evidence" value="ECO:0007669"/>
    <property type="project" value="TreeGrafter"/>
</dbReference>
<dbReference type="EMBL" id="RKHR01000003">
    <property type="protein sequence ID" value="ROS05389.1"/>
    <property type="molecule type" value="Genomic_DNA"/>
</dbReference>
<dbReference type="InterPro" id="IPR036514">
    <property type="entry name" value="SGNH_hydro_sf"/>
</dbReference>
<dbReference type="OrthoDB" id="9786188at2"/>
<dbReference type="CDD" id="cd01822">
    <property type="entry name" value="Lysophospholipase_L1_like"/>
    <property type="match status" value="1"/>
</dbReference>
<dbReference type="InterPro" id="IPR013830">
    <property type="entry name" value="SGNH_hydro"/>
</dbReference>
<dbReference type="Proteomes" id="UP000275394">
    <property type="component" value="Unassembled WGS sequence"/>
</dbReference>
<evidence type="ECO:0000259" key="1">
    <source>
        <dbReference type="Pfam" id="PF13472"/>
    </source>
</evidence>
<dbReference type="AlphaFoldDB" id="A0A3N2E167"/>
<organism evidence="2 3">
    <name type="scientific">Sinobacterium caligoides</name>
    <dbReference type="NCBI Taxonomy" id="933926"/>
    <lineage>
        <taxon>Bacteria</taxon>
        <taxon>Pseudomonadati</taxon>
        <taxon>Pseudomonadota</taxon>
        <taxon>Gammaproteobacteria</taxon>
        <taxon>Cellvibrionales</taxon>
        <taxon>Spongiibacteraceae</taxon>
        <taxon>Sinobacterium</taxon>
    </lineage>
</organism>
<evidence type="ECO:0000313" key="3">
    <source>
        <dbReference type="Proteomes" id="UP000275394"/>
    </source>
</evidence>
<protein>
    <submittedName>
        <fullName evidence="2">Acyl-CoA thioesterase-1</fullName>
    </submittedName>
</protein>
<sequence length="209" mass="23196">MKKISFLRLLLVVLVLSPGISFANEKTILVFGDSLSAAYGLPTEQGWPHLLQQKISQQQLPWQITNLSISGETTSGGSQRIDDALQQYRPDIVILELGANDGMRGQSLKTMKENLQQMIKKAQAIDAQVILAGMHIPPNYGKRYTQAFHQSYVTLSDDYNTVFIPFILDGIANQPQLMLSDGLHPNADGQKIMLTTVWQYLQPLVNGGN</sequence>